<reference evidence="2 3" key="1">
    <citation type="submission" date="2019-12" db="EMBL/GenBank/DDBJ databases">
        <title>Nocardia sp. nov. ET3-3 isolated from soil.</title>
        <authorList>
            <person name="Kanchanasin P."/>
            <person name="Tanasupawat S."/>
            <person name="Yuki M."/>
            <person name="Kudo T."/>
        </authorList>
    </citation>
    <scope>NUCLEOTIDE SEQUENCE [LARGE SCALE GENOMIC DNA]</scope>
    <source>
        <strain evidence="2 3">ET3-3</strain>
    </source>
</reference>
<accession>A0A7K1UTN0</accession>
<keyword evidence="1" id="KW-0472">Membrane</keyword>
<sequence>MVKIAGWLMVFFGVAHTTAALTFDKAARHAGTWFSGGLWHEATHNFTPMSQAGAAFWFSIEIFGPPMLVIGLIILWMDRRGITPPTFIAWILGVLALLDAIILLPTPWPLMVLAVVLLLLAARRDSLRERTIDAPVHA</sequence>
<feature type="transmembrane region" description="Helical" evidence="1">
    <location>
        <begin position="87"/>
        <end position="104"/>
    </location>
</feature>
<dbReference type="EMBL" id="WRPP01000002">
    <property type="protein sequence ID" value="MVU77631.1"/>
    <property type="molecule type" value="Genomic_DNA"/>
</dbReference>
<dbReference type="AlphaFoldDB" id="A0A7K1UTN0"/>
<name>A0A7K1UTN0_9NOCA</name>
<evidence type="ECO:0000256" key="1">
    <source>
        <dbReference type="SAM" id="Phobius"/>
    </source>
</evidence>
<organism evidence="2 3">
    <name type="scientific">Nocardia terrae</name>
    <dbReference type="NCBI Taxonomy" id="2675851"/>
    <lineage>
        <taxon>Bacteria</taxon>
        <taxon>Bacillati</taxon>
        <taxon>Actinomycetota</taxon>
        <taxon>Actinomycetes</taxon>
        <taxon>Mycobacteriales</taxon>
        <taxon>Nocardiaceae</taxon>
        <taxon>Nocardia</taxon>
    </lineage>
</organism>
<dbReference type="RefSeq" id="WP_157387307.1">
    <property type="nucleotide sequence ID" value="NZ_WRPP01000002.1"/>
</dbReference>
<comment type="caution">
    <text evidence="2">The sequence shown here is derived from an EMBL/GenBank/DDBJ whole genome shotgun (WGS) entry which is preliminary data.</text>
</comment>
<feature type="transmembrane region" description="Helical" evidence="1">
    <location>
        <begin position="54"/>
        <end position="75"/>
    </location>
</feature>
<gene>
    <name evidence="2" type="ORF">GPX89_10310</name>
</gene>
<evidence type="ECO:0000313" key="3">
    <source>
        <dbReference type="Proteomes" id="UP000466794"/>
    </source>
</evidence>
<proteinExistence type="predicted"/>
<keyword evidence="1" id="KW-0812">Transmembrane</keyword>
<keyword evidence="1" id="KW-1133">Transmembrane helix</keyword>
<protein>
    <submittedName>
        <fullName evidence="2">Uncharacterized protein</fullName>
    </submittedName>
</protein>
<evidence type="ECO:0000313" key="2">
    <source>
        <dbReference type="EMBL" id="MVU77631.1"/>
    </source>
</evidence>
<keyword evidence="3" id="KW-1185">Reference proteome</keyword>
<dbReference type="Proteomes" id="UP000466794">
    <property type="component" value="Unassembled WGS sequence"/>
</dbReference>